<feature type="transmembrane region" description="Helical" evidence="8">
    <location>
        <begin position="254"/>
        <end position="273"/>
    </location>
</feature>
<dbReference type="SUPFAM" id="SSF56784">
    <property type="entry name" value="HAD-like"/>
    <property type="match status" value="1"/>
</dbReference>
<feature type="transmembrane region" description="Helical" evidence="8">
    <location>
        <begin position="33"/>
        <end position="52"/>
    </location>
</feature>
<dbReference type="EMBL" id="JBHSON010000030">
    <property type="protein sequence ID" value="MFC5748279.1"/>
    <property type="molecule type" value="Genomic_DNA"/>
</dbReference>
<keyword evidence="4 8" id="KW-0479">Metal-binding</keyword>
<keyword evidence="7 8" id="KW-0472">Membrane</keyword>
<feature type="transmembrane region" description="Helical" evidence="8">
    <location>
        <begin position="89"/>
        <end position="120"/>
    </location>
</feature>
<evidence type="ECO:0000256" key="1">
    <source>
        <dbReference type="ARBA" id="ARBA00004651"/>
    </source>
</evidence>
<dbReference type="InterPro" id="IPR001757">
    <property type="entry name" value="P_typ_ATPase"/>
</dbReference>
<dbReference type="CDD" id="cd12108">
    <property type="entry name" value="Hr-like"/>
    <property type="match status" value="1"/>
</dbReference>
<proteinExistence type="inferred from homology"/>
<keyword evidence="6 8" id="KW-1133">Transmembrane helix</keyword>
<protein>
    <submittedName>
        <fullName evidence="12">Heavy metal translocating P-type ATPase</fullName>
    </submittedName>
</protein>
<gene>
    <name evidence="12" type="ORF">ACFPZN_21845</name>
</gene>
<dbReference type="SUPFAM" id="SSF81653">
    <property type="entry name" value="Calcium ATPase, transduction domain A"/>
    <property type="match status" value="1"/>
</dbReference>
<dbReference type="PANTHER" id="PTHR48085:SF5">
    <property type="entry name" value="CADMIUM_ZINC-TRANSPORTING ATPASE HMA4-RELATED"/>
    <property type="match status" value="1"/>
</dbReference>
<dbReference type="SFLD" id="SFLDF00027">
    <property type="entry name" value="p-type_atpase"/>
    <property type="match status" value="1"/>
</dbReference>
<sequence>MTRPWKGPRALGQRSAKSLAAFASGLVPRRDEALFALVTGGLAAGGIALWRGNDQVSDLLWLLVTAVACVPAAWWVVDGLLHRRFGSDVIALLALGGTLAVGEYLAGAVIAVMLTGGRLLERRAGRRARHDLSALLSLAPRLAHRETPQGLDTIDADRVRPGDTLVVRSGEVVPVDGRVRGGPAIVDESTLTGEPLPVEHPADDDVRSGAVNCAGPFSMRATADAASSTYSGMVRLASEAAAESAPFVRLADRYAALFLPVTLTVAGLAWVLAADPVRAVAVLVVATPCPLILAAPIAFVSGLSRCARRGVVVKGGGALERLARARVLLFDKTGTVTAGRPSLVGIDTVGEVPPHELLRLAASLDQVSPHVLASAIVRGARERGEESSVPVAATERAGSGIRGTVDGHRVSVGKADWVGPGDSGWVGRVRNRAAARGAITVFVGVDDHLAGVLLLQDPLRADAARTFRLLRRAGITRTVMVTGDRAAVAEPIGDLVGADTVHAGLSPAGKVDVVRAETGRASTVMVGDGVNDAPALAAAGVGVALGARGATASSEAADVVITVDRLERLAETLAIARRTRTIALQSVLAGMGLSLAAMAVAASGGLTPALGALLQEGIDVAAILGALRALGPGRDRWPRLYGDEADLVRELDQEHRALWPRIERLPALADAVCAPGRAPAERERRHAAVEELTGFLTDLAAHERKDERLLYPAVARALGGADPTGAMSRGHAEIANLARRITLYTTELTATGTDAAAPGGDTVPADITRDLRRAVDELHAVLRLHFAQEEENYFVLADTPDSRPSRRPGAPRPGSPDPRPP</sequence>
<comment type="similarity">
    <text evidence="2 8">Belongs to the cation transport ATPase (P-type) (TC 3.A.3) family. Type IB subfamily.</text>
</comment>
<dbReference type="InterPro" id="IPR008250">
    <property type="entry name" value="ATPase_P-typ_transduc_dom_A_sf"/>
</dbReference>
<dbReference type="InterPro" id="IPR018303">
    <property type="entry name" value="ATPase_P-typ_P_site"/>
</dbReference>
<feature type="domain" description="Hemerythrin-like" evidence="11">
    <location>
        <begin position="647"/>
        <end position="795"/>
    </location>
</feature>
<evidence type="ECO:0000256" key="7">
    <source>
        <dbReference type="ARBA" id="ARBA00023136"/>
    </source>
</evidence>
<dbReference type="InterPro" id="IPR023214">
    <property type="entry name" value="HAD_sf"/>
</dbReference>
<dbReference type="Pfam" id="PF01814">
    <property type="entry name" value="Hemerythrin"/>
    <property type="match status" value="1"/>
</dbReference>
<dbReference type="SFLD" id="SFLDG00002">
    <property type="entry name" value="C1.7:_P-type_atpase_like"/>
    <property type="match status" value="1"/>
</dbReference>
<evidence type="ECO:0000256" key="9">
    <source>
        <dbReference type="SAM" id="MobiDB-lite"/>
    </source>
</evidence>
<dbReference type="InterPro" id="IPR027256">
    <property type="entry name" value="P-typ_ATPase_IB"/>
</dbReference>
<dbReference type="NCBIfam" id="TIGR01512">
    <property type="entry name" value="ATPase-IB2_Cd"/>
    <property type="match status" value="1"/>
</dbReference>
<dbReference type="InterPro" id="IPR036412">
    <property type="entry name" value="HAD-like_sf"/>
</dbReference>
<dbReference type="PANTHER" id="PTHR48085">
    <property type="entry name" value="CADMIUM/ZINC-TRANSPORTING ATPASE HMA2-RELATED"/>
    <property type="match status" value="1"/>
</dbReference>
<dbReference type="Gene3D" id="3.40.50.1000">
    <property type="entry name" value="HAD superfamily/HAD-like"/>
    <property type="match status" value="1"/>
</dbReference>
<dbReference type="SFLD" id="SFLDS00003">
    <property type="entry name" value="Haloacid_Dehalogenase"/>
    <property type="match status" value="1"/>
</dbReference>
<dbReference type="InterPro" id="IPR044492">
    <property type="entry name" value="P_typ_ATPase_HD_dom"/>
</dbReference>
<accession>A0ABW0ZY85</accession>
<keyword evidence="5" id="KW-1278">Translocase</keyword>
<feature type="transmembrane region" description="Helical" evidence="8">
    <location>
        <begin position="582"/>
        <end position="603"/>
    </location>
</feature>
<comment type="subcellular location">
    <subcellularLocation>
        <location evidence="1">Cell membrane</location>
        <topology evidence="1">Multi-pass membrane protein</topology>
    </subcellularLocation>
</comment>
<reference evidence="13" key="1">
    <citation type="journal article" date="2019" name="Int. J. Syst. Evol. Microbiol.">
        <title>The Global Catalogue of Microorganisms (GCM) 10K type strain sequencing project: providing services to taxonomists for standard genome sequencing and annotation.</title>
        <authorList>
            <consortium name="The Broad Institute Genomics Platform"/>
            <consortium name="The Broad Institute Genome Sequencing Center for Infectious Disease"/>
            <person name="Wu L."/>
            <person name="Ma J."/>
        </authorList>
    </citation>
    <scope>NUCLEOTIDE SEQUENCE [LARGE SCALE GENOMIC DNA]</scope>
    <source>
        <strain evidence="13">KCTC 42087</strain>
    </source>
</reference>
<evidence type="ECO:0000256" key="5">
    <source>
        <dbReference type="ARBA" id="ARBA00022967"/>
    </source>
</evidence>
<dbReference type="Gene3D" id="1.20.120.520">
    <property type="entry name" value="nmb1532 protein domain like"/>
    <property type="match status" value="1"/>
</dbReference>
<dbReference type="Pfam" id="PF00702">
    <property type="entry name" value="Hydrolase"/>
    <property type="match status" value="1"/>
</dbReference>
<dbReference type="Proteomes" id="UP001596074">
    <property type="component" value="Unassembled WGS sequence"/>
</dbReference>
<feature type="transmembrane region" description="Helical" evidence="8">
    <location>
        <begin position="59"/>
        <end position="77"/>
    </location>
</feature>
<organism evidence="12 13">
    <name type="scientific">Actinomadura rugatobispora</name>
    <dbReference type="NCBI Taxonomy" id="1994"/>
    <lineage>
        <taxon>Bacteria</taxon>
        <taxon>Bacillati</taxon>
        <taxon>Actinomycetota</taxon>
        <taxon>Actinomycetes</taxon>
        <taxon>Streptosporangiales</taxon>
        <taxon>Thermomonosporaceae</taxon>
        <taxon>Actinomadura</taxon>
    </lineage>
</organism>
<name>A0ABW0ZY85_9ACTN</name>
<evidence type="ECO:0000256" key="3">
    <source>
        <dbReference type="ARBA" id="ARBA00022692"/>
    </source>
</evidence>
<feature type="domain" description="P-type ATPase A" evidence="10">
    <location>
        <begin position="138"/>
        <end position="237"/>
    </location>
</feature>
<dbReference type="InterPro" id="IPR023299">
    <property type="entry name" value="ATPase_P-typ_cyto_dom_N"/>
</dbReference>
<dbReference type="SUPFAM" id="SSF81665">
    <property type="entry name" value="Calcium ATPase, transmembrane domain M"/>
    <property type="match status" value="1"/>
</dbReference>
<dbReference type="NCBIfam" id="TIGR01494">
    <property type="entry name" value="ATPase_P-type"/>
    <property type="match status" value="1"/>
</dbReference>
<evidence type="ECO:0000313" key="12">
    <source>
        <dbReference type="EMBL" id="MFC5748279.1"/>
    </source>
</evidence>
<dbReference type="InterPro" id="IPR051014">
    <property type="entry name" value="Cation_Transport_ATPase_IB"/>
</dbReference>
<feature type="transmembrane region" description="Helical" evidence="8">
    <location>
        <begin position="279"/>
        <end position="300"/>
    </location>
</feature>
<keyword evidence="8" id="KW-0067">ATP-binding</keyword>
<keyword evidence="3 8" id="KW-0812">Transmembrane</keyword>
<dbReference type="RefSeq" id="WP_378283931.1">
    <property type="nucleotide sequence ID" value="NZ_JBHSON010000030.1"/>
</dbReference>
<dbReference type="InterPro" id="IPR023298">
    <property type="entry name" value="ATPase_P-typ_TM_dom_sf"/>
</dbReference>
<evidence type="ECO:0000259" key="10">
    <source>
        <dbReference type="Pfam" id="PF00122"/>
    </source>
</evidence>
<evidence type="ECO:0000256" key="8">
    <source>
        <dbReference type="RuleBase" id="RU362081"/>
    </source>
</evidence>
<keyword evidence="13" id="KW-1185">Reference proteome</keyword>
<dbReference type="InterPro" id="IPR012312">
    <property type="entry name" value="Hemerythrin-like"/>
</dbReference>
<dbReference type="Gene3D" id="3.40.1110.10">
    <property type="entry name" value="Calcium-transporting ATPase, cytoplasmic domain N"/>
    <property type="match status" value="1"/>
</dbReference>
<evidence type="ECO:0000256" key="6">
    <source>
        <dbReference type="ARBA" id="ARBA00022989"/>
    </source>
</evidence>
<evidence type="ECO:0000256" key="4">
    <source>
        <dbReference type="ARBA" id="ARBA00022723"/>
    </source>
</evidence>
<dbReference type="PRINTS" id="PR00119">
    <property type="entry name" value="CATATPASE"/>
</dbReference>
<comment type="caution">
    <text evidence="12">The sequence shown here is derived from an EMBL/GenBank/DDBJ whole genome shotgun (WGS) entry which is preliminary data.</text>
</comment>
<evidence type="ECO:0000259" key="11">
    <source>
        <dbReference type="Pfam" id="PF01814"/>
    </source>
</evidence>
<evidence type="ECO:0000313" key="13">
    <source>
        <dbReference type="Proteomes" id="UP001596074"/>
    </source>
</evidence>
<dbReference type="Pfam" id="PF00122">
    <property type="entry name" value="E1-E2_ATPase"/>
    <property type="match status" value="1"/>
</dbReference>
<dbReference type="PROSITE" id="PS00154">
    <property type="entry name" value="ATPASE_E1_E2"/>
    <property type="match status" value="1"/>
</dbReference>
<keyword evidence="8" id="KW-0547">Nucleotide-binding</keyword>
<feature type="region of interest" description="Disordered" evidence="9">
    <location>
        <begin position="795"/>
        <end position="821"/>
    </location>
</feature>
<keyword evidence="8" id="KW-1003">Cell membrane</keyword>
<feature type="compositionally biased region" description="Pro residues" evidence="9">
    <location>
        <begin position="810"/>
        <end position="821"/>
    </location>
</feature>
<evidence type="ECO:0000256" key="2">
    <source>
        <dbReference type="ARBA" id="ARBA00006024"/>
    </source>
</evidence>
<dbReference type="InterPro" id="IPR059000">
    <property type="entry name" value="ATPase_P-type_domA"/>
</dbReference>
<dbReference type="NCBIfam" id="TIGR01525">
    <property type="entry name" value="ATPase-IB_hvy"/>
    <property type="match status" value="1"/>
</dbReference>
<dbReference type="Gene3D" id="2.70.150.10">
    <property type="entry name" value="Calcium-transporting ATPase, cytoplasmic transduction domain A"/>
    <property type="match status" value="1"/>
</dbReference>